<sequence>MGEPIENHGIVGDLRTAALVGLDGTVDFLCWPHFDSPSVFASLLDDERGGRFELAPVLDGARHRQLYLPDTNVLLTRFLSHHGVAEISDFMAMGRTQRLVRRAKAVRQGMRFRMRCAPRFDYARAVPAVREEGGSLVFEAPGGRALRLRATVPLRMEGADGVAEFDLRAGEAAAFVLEEAALGEARPADPREVANGFKATADYWRGWSAHSTYRGRWRDMVNRSALVLKLMTSGEHGSIIAAPTFGLPETIGGVRNWDYRYTWIRDAAFTVYAFLRLGHVAEANAFMRWLAARGAESGHDGHIDLMYGFDGHRQLGETELPHLRGYADSRPVRIGNGAAGQLQLDIYGELMDAAYLSDKYGEQISHEAWQGVIRSMDWLSTNWEQPDEGIWEVRGGRQHFLHSRLMCWVALDRAIRLARKRSLPAPLLRWSEARDTIHADIHANFWNAEQRAFVQVRGGASLDASCLLMPLMRFISPTDPRWISTLRAVGERLVEDSLVRRYEDESVDGLDGIEGSFNMCSFWYVECLARAGDLKRARFLFEKMLGYANHLGLYAEELGPAGEHLGNFPQAFTHLALISAAYYLDRALSAAEI</sequence>
<evidence type="ECO:0000259" key="1">
    <source>
        <dbReference type="Pfam" id="PF00723"/>
    </source>
</evidence>
<dbReference type="InterPro" id="IPR011613">
    <property type="entry name" value="GH15-like"/>
</dbReference>
<name>A0A502FK56_9PROT</name>
<dbReference type="Pfam" id="PF00723">
    <property type="entry name" value="Glyco_hydro_15"/>
    <property type="match status" value="1"/>
</dbReference>
<accession>A0A502FK56</accession>
<feature type="domain" description="GH15-like" evidence="1">
    <location>
        <begin position="217"/>
        <end position="582"/>
    </location>
</feature>
<dbReference type="AlphaFoldDB" id="A0A502FK56"/>
<reference evidence="3 4" key="1">
    <citation type="journal article" date="2019" name="Environ. Microbiol.">
        <title>Species interactions and distinct microbial communities in high Arctic permafrost affected cryosols are associated with the CH4 and CO2 gas fluxes.</title>
        <authorList>
            <person name="Altshuler I."/>
            <person name="Hamel J."/>
            <person name="Turney S."/>
            <person name="Magnuson E."/>
            <person name="Levesque R."/>
            <person name="Greer C."/>
            <person name="Whyte L.G."/>
        </authorList>
    </citation>
    <scope>NUCLEOTIDE SEQUENCE [LARGE SCALE GENOMIC DNA]</scope>
    <source>
        <strain evidence="3 4">S9.3B</strain>
    </source>
</reference>
<organism evidence="3 4">
    <name type="scientific">Muricoccus nepalensis</name>
    <dbReference type="NCBI Taxonomy" id="1854500"/>
    <lineage>
        <taxon>Bacteria</taxon>
        <taxon>Pseudomonadati</taxon>
        <taxon>Pseudomonadota</taxon>
        <taxon>Alphaproteobacteria</taxon>
        <taxon>Acetobacterales</taxon>
        <taxon>Roseomonadaceae</taxon>
        <taxon>Muricoccus</taxon>
    </lineage>
</organism>
<dbReference type="Gene3D" id="1.50.10.10">
    <property type="match status" value="1"/>
</dbReference>
<dbReference type="PANTHER" id="PTHR31616">
    <property type="entry name" value="TREHALASE"/>
    <property type="match status" value="1"/>
</dbReference>
<keyword evidence="3" id="KW-0378">Hydrolase</keyword>
<protein>
    <submittedName>
        <fullName evidence="3">Glycoside hydrolase family 15 protein</fullName>
    </submittedName>
</protein>
<gene>
    <name evidence="3" type="ORF">EAH89_20930</name>
</gene>
<comment type="caution">
    <text evidence="3">The sequence shown here is derived from an EMBL/GenBank/DDBJ whole genome shotgun (WGS) entry which is preliminary data.</text>
</comment>
<keyword evidence="4" id="KW-1185">Reference proteome</keyword>
<dbReference type="InterPro" id="IPR045582">
    <property type="entry name" value="Trehalase-like_N"/>
</dbReference>
<proteinExistence type="predicted"/>
<dbReference type="RefSeq" id="WP_140885682.1">
    <property type="nucleotide sequence ID" value="NZ_RCZP01000027.1"/>
</dbReference>
<dbReference type="InterPro" id="IPR012341">
    <property type="entry name" value="6hp_glycosidase-like_sf"/>
</dbReference>
<dbReference type="EMBL" id="RCZP01000027">
    <property type="protein sequence ID" value="TPG49632.1"/>
    <property type="molecule type" value="Genomic_DNA"/>
</dbReference>
<dbReference type="PANTHER" id="PTHR31616:SF0">
    <property type="entry name" value="GLUCAN 1,4-ALPHA-GLUCOSIDASE"/>
    <property type="match status" value="1"/>
</dbReference>
<evidence type="ECO:0000259" key="2">
    <source>
        <dbReference type="Pfam" id="PF19291"/>
    </source>
</evidence>
<dbReference type="Proteomes" id="UP000317078">
    <property type="component" value="Unassembled WGS sequence"/>
</dbReference>
<dbReference type="InterPro" id="IPR008928">
    <property type="entry name" value="6-hairpin_glycosidase_sf"/>
</dbReference>
<evidence type="ECO:0000313" key="3">
    <source>
        <dbReference type="EMBL" id="TPG49632.1"/>
    </source>
</evidence>
<feature type="domain" description="Trehalase-like N-terminal" evidence="2">
    <location>
        <begin position="3"/>
        <end position="134"/>
    </location>
</feature>
<dbReference type="Pfam" id="PF19291">
    <property type="entry name" value="TREH_N"/>
    <property type="match status" value="1"/>
</dbReference>
<dbReference type="OrthoDB" id="3902805at2"/>
<evidence type="ECO:0000313" key="4">
    <source>
        <dbReference type="Proteomes" id="UP000317078"/>
    </source>
</evidence>
<dbReference type="GO" id="GO:0004553">
    <property type="term" value="F:hydrolase activity, hydrolyzing O-glycosyl compounds"/>
    <property type="evidence" value="ECO:0007669"/>
    <property type="project" value="UniProtKB-ARBA"/>
</dbReference>
<dbReference type="SUPFAM" id="SSF48208">
    <property type="entry name" value="Six-hairpin glycosidases"/>
    <property type="match status" value="1"/>
</dbReference>
<dbReference type="GO" id="GO:0005975">
    <property type="term" value="P:carbohydrate metabolic process"/>
    <property type="evidence" value="ECO:0007669"/>
    <property type="project" value="InterPro"/>
</dbReference>